<sequence>MVFGKRTAVEPPLEPMAGDRDAPFVIGVVARPARRTRKVQNGALAVRFPCPRGAAGFFAPAAYIGRPNSDIPSYLLHDARDPNVLVCAVAPNPVDDARYRVTDAHHHRELGHPDIVARYAWAKGTSKEVASRGVAGVGRLVGDLVESAIFGPDDAAPGKQYMATWHADDEVVMTSGYLESVRTYRPAAPWFDRRLAFALAVIRHG</sequence>
<organism evidence="1 2">
    <name type="scientific">Yinghuangia aomiensis</name>
    <dbReference type="NCBI Taxonomy" id="676205"/>
    <lineage>
        <taxon>Bacteria</taxon>
        <taxon>Bacillati</taxon>
        <taxon>Actinomycetota</taxon>
        <taxon>Actinomycetes</taxon>
        <taxon>Kitasatosporales</taxon>
        <taxon>Streptomycetaceae</taxon>
        <taxon>Yinghuangia</taxon>
    </lineage>
</organism>
<evidence type="ECO:0000313" key="1">
    <source>
        <dbReference type="EMBL" id="GAA4978284.1"/>
    </source>
</evidence>
<name>A0ABP9HUE0_9ACTN</name>
<evidence type="ECO:0008006" key="3">
    <source>
        <dbReference type="Google" id="ProtNLM"/>
    </source>
</evidence>
<evidence type="ECO:0000313" key="2">
    <source>
        <dbReference type="Proteomes" id="UP001500466"/>
    </source>
</evidence>
<accession>A0ABP9HUE0</accession>
<dbReference type="EMBL" id="BAABHS010000020">
    <property type="protein sequence ID" value="GAA4978284.1"/>
    <property type="molecule type" value="Genomic_DNA"/>
</dbReference>
<comment type="caution">
    <text evidence="1">The sequence shown here is derived from an EMBL/GenBank/DDBJ whole genome shotgun (WGS) entry which is preliminary data.</text>
</comment>
<proteinExistence type="predicted"/>
<reference evidence="2" key="1">
    <citation type="journal article" date="2019" name="Int. J. Syst. Evol. Microbiol.">
        <title>The Global Catalogue of Microorganisms (GCM) 10K type strain sequencing project: providing services to taxonomists for standard genome sequencing and annotation.</title>
        <authorList>
            <consortium name="The Broad Institute Genomics Platform"/>
            <consortium name="The Broad Institute Genome Sequencing Center for Infectious Disease"/>
            <person name="Wu L."/>
            <person name="Ma J."/>
        </authorList>
    </citation>
    <scope>NUCLEOTIDE SEQUENCE [LARGE SCALE GENOMIC DNA]</scope>
    <source>
        <strain evidence="2">JCM 17986</strain>
    </source>
</reference>
<protein>
    <recommendedName>
        <fullName evidence="3">RES domain-containing protein</fullName>
    </recommendedName>
</protein>
<dbReference type="Proteomes" id="UP001500466">
    <property type="component" value="Unassembled WGS sequence"/>
</dbReference>
<gene>
    <name evidence="1" type="ORF">GCM10023205_52810</name>
</gene>
<keyword evidence="2" id="KW-1185">Reference proteome</keyword>